<reference evidence="1 2" key="1">
    <citation type="journal article" date="2013" name="Genome Biol.">
        <title>Genome of Acanthamoeba castellanii highlights extensive lateral gene transfer and early evolution of tyrosine kinase signaling.</title>
        <authorList>
            <person name="Clarke M."/>
            <person name="Lohan A.J."/>
            <person name="Liu B."/>
            <person name="Lagkouvardos I."/>
            <person name="Roy S."/>
            <person name="Zafar N."/>
            <person name="Bertelli C."/>
            <person name="Schilde C."/>
            <person name="Kianianmomeni A."/>
            <person name="Burglin T.R."/>
            <person name="Frech C."/>
            <person name="Turcotte B."/>
            <person name="Kopec K.O."/>
            <person name="Synnott J.M."/>
            <person name="Choo C."/>
            <person name="Paponov I."/>
            <person name="Finkler A."/>
            <person name="Soon Heng Tan C."/>
            <person name="Hutchins A.P."/>
            <person name="Weinmeier T."/>
            <person name="Rattei T."/>
            <person name="Chu J.S."/>
            <person name="Gimenez G."/>
            <person name="Irimia M."/>
            <person name="Rigden D.J."/>
            <person name="Fitzpatrick D.A."/>
            <person name="Lorenzo-Morales J."/>
            <person name="Bateman A."/>
            <person name="Chiu C.H."/>
            <person name="Tang P."/>
            <person name="Hegemann P."/>
            <person name="Fromm H."/>
            <person name="Raoult D."/>
            <person name="Greub G."/>
            <person name="Miranda-Saavedra D."/>
            <person name="Chen N."/>
            <person name="Nash P."/>
            <person name="Ginger M.L."/>
            <person name="Horn M."/>
            <person name="Schaap P."/>
            <person name="Caler L."/>
            <person name="Loftus B."/>
        </authorList>
    </citation>
    <scope>NUCLEOTIDE SEQUENCE [LARGE SCALE GENOMIC DNA]</scope>
    <source>
        <strain evidence="1 2">Neff</strain>
    </source>
</reference>
<dbReference type="SUPFAM" id="SSF54593">
    <property type="entry name" value="Glyoxalase/Bleomycin resistance protein/Dihydroxybiphenyl dioxygenase"/>
    <property type="match status" value="1"/>
</dbReference>
<sequence>MALSLEDVVGDVRGFLSAVFTGLNEAALQPSADDLFCDHLCYRVETEEAYQQKKNQLSELATLLHEAIIGGRLVATYKLKQPVAFGDRRIPCIELPAPKPGLEHIELVIKESFESFMARNAHLSFDTKAMAKGINPDIQLSIPPGYSVKFHHMPLEEVVEMEKAMDAAASSKS</sequence>
<gene>
    <name evidence="1" type="ORF">ACA1_064270</name>
</gene>
<dbReference type="EMBL" id="KB007974">
    <property type="protein sequence ID" value="ELR17643.1"/>
    <property type="molecule type" value="Genomic_DNA"/>
</dbReference>
<keyword evidence="2" id="KW-1185">Reference proteome</keyword>
<dbReference type="PANTHER" id="PTHR37519:SF1">
    <property type="entry name" value="DIHYDROXYBIPHENYL DIOXYGENASE DOMAIN-CONTAINING PROTEIN"/>
    <property type="match status" value="1"/>
</dbReference>
<keyword evidence="1" id="KW-0560">Oxidoreductase</keyword>
<dbReference type="OrthoDB" id="17928at2759"/>
<evidence type="ECO:0000313" key="2">
    <source>
        <dbReference type="Proteomes" id="UP000011083"/>
    </source>
</evidence>
<protein>
    <submittedName>
        <fullName evidence="1">Dihydroxybiphenyl dioxygenase, putative</fullName>
    </submittedName>
</protein>
<evidence type="ECO:0000313" key="1">
    <source>
        <dbReference type="EMBL" id="ELR17643.1"/>
    </source>
</evidence>
<name>L8GYP3_ACACF</name>
<dbReference type="Gene3D" id="3.10.180.10">
    <property type="entry name" value="2,3-Dihydroxybiphenyl 1,2-Dioxygenase, domain 1"/>
    <property type="match status" value="1"/>
</dbReference>
<dbReference type="AlphaFoldDB" id="L8GYP3"/>
<dbReference type="PANTHER" id="PTHR37519">
    <property type="match status" value="1"/>
</dbReference>
<keyword evidence="1" id="KW-0223">Dioxygenase</keyword>
<proteinExistence type="predicted"/>
<dbReference type="GO" id="GO:0051213">
    <property type="term" value="F:dioxygenase activity"/>
    <property type="evidence" value="ECO:0007669"/>
    <property type="project" value="UniProtKB-KW"/>
</dbReference>
<dbReference type="RefSeq" id="XP_004339656.1">
    <property type="nucleotide sequence ID" value="XM_004339608.1"/>
</dbReference>
<dbReference type="VEuPathDB" id="AmoebaDB:ACA1_064270"/>
<accession>L8GYP3</accession>
<dbReference type="Proteomes" id="UP000011083">
    <property type="component" value="Unassembled WGS sequence"/>
</dbReference>
<dbReference type="Pfam" id="PF06185">
    <property type="entry name" value="YecM"/>
    <property type="match status" value="1"/>
</dbReference>
<dbReference type="KEGG" id="acan:ACA1_064270"/>
<dbReference type="GeneID" id="14918311"/>
<organism evidence="1 2">
    <name type="scientific">Acanthamoeba castellanii (strain ATCC 30010 / Neff)</name>
    <dbReference type="NCBI Taxonomy" id="1257118"/>
    <lineage>
        <taxon>Eukaryota</taxon>
        <taxon>Amoebozoa</taxon>
        <taxon>Discosea</taxon>
        <taxon>Longamoebia</taxon>
        <taxon>Centramoebida</taxon>
        <taxon>Acanthamoebidae</taxon>
        <taxon>Acanthamoeba</taxon>
    </lineage>
</organism>
<dbReference type="InterPro" id="IPR029068">
    <property type="entry name" value="Glyas_Bleomycin-R_OHBP_Dase"/>
</dbReference>
<dbReference type="OMA" id="ISVKFHH"/>
<dbReference type="InterPro" id="IPR010393">
    <property type="entry name" value="DUF991_YecM-like"/>
</dbReference>